<sequence length="209" mass="22206">MSPLRCPGRALLRVARSVWMATCQGTTGSRTRTRLRQHRSGAGMRCTSARVWSGMQNPVRLGGKHSKAGGGRPECGGGVGSRDPPPPARLYLVAVLLIPGDEVTLLVNRWQSTDRSSDGRCRCRCRCRSSAASRSGPCIAPAVGAVLLAAGGWFMAAAAAATDCYKLLLPRGCRSRGAATHDTVALSWPLVARRFLLQLLLSPSPSDII</sequence>
<gene>
    <name evidence="2" type="ORF">EGYM00163_LOCUS31557</name>
</gene>
<proteinExistence type="predicted"/>
<dbReference type="AlphaFoldDB" id="A0A7S4LCJ6"/>
<evidence type="ECO:0000313" key="2">
    <source>
        <dbReference type="EMBL" id="CAE0820385.1"/>
    </source>
</evidence>
<name>A0A7S4LCJ6_9EUGL</name>
<organism evidence="2">
    <name type="scientific">Eutreptiella gymnastica</name>
    <dbReference type="NCBI Taxonomy" id="73025"/>
    <lineage>
        <taxon>Eukaryota</taxon>
        <taxon>Discoba</taxon>
        <taxon>Euglenozoa</taxon>
        <taxon>Euglenida</taxon>
        <taxon>Spirocuta</taxon>
        <taxon>Euglenophyceae</taxon>
        <taxon>Eutreptiales</taxon>
        <taxon>Eutreptiaceae</taxon>
        <taxon>Eutreptiella</taxon>
    </lineage>
</organism>
<evidence type="ECO:0000256" key="1">
    <source>
        <dbReference type="SAM" id="MobiDB-lite"/>
    </source>
</evidence>
<feature type="region of interest" description="Disordered" evidence="1">
    <location>
        <begin position="57"/>
        <end position="83"/>
    </location>
</feature>
<protein>
    <submittedName>
        <fullName evidence="2">Uncharacterized protein</fullName>
    </submittedName>
</protein>
<accession>A0A7S4LCJ6</accession>
<dbReference type="EMBL" id="HBJA01090617">
    <property type="protein sequence ID" value="CAE0820385.1"/>
    <property type="molecule type" value="Transcribed_RNA"/>
</dbReference>
<feature type="compositionally biased region" description="Gly residues" evidence="1">
    <location>
        <begin position="68"/>
        <end position="80"/>
    </location>
</feature>
<reference evidence="2" key="1">
    <citation type="submission" date="2021-01" db="EMBL/GenBank/DDBJ databases">
        <authorList>
            <person name="Corre E."/>
            <person name="Pelletier E."/>
            <person name="Niang G."/>
            <person name="Scheremetjew M."/>
            <person name="Finn R."/>
            <person name="Kale V."/>
            <person name="Holt S."/>
            <person name="Cochrane G."/>
            <person name="Meng A."/>
            <person name="Brown T."/>
            <person name="Cohen L."/>
        </authorList>
    </citation>
    <scope>NUCLEOTIDE SEQUENCE</scope>
    <source>
        <strain evidence="2">CCMP1594</strain>
    </source>
</reference>